<evidence type="ECO:0000313" key="6">
    <source>
        <dbReference type="Proteomes" id="UP000182719"/>
    </source>
</evidence>
<feature type="binding site" evidence="3">
    <location>
        <position position="205"/>
    </location>
    <ligand>
        <name>a divalent metal cation</name>
        <dbReference type="ChEBI" id="CHEBI:60240"/>
    </ligand>
</feature>
<organism evidence="5 6">
    <name type="scientific">Stigmatella aurantiaca</name>
    <dbReference type="NCBI Taxonomy" id="41"/>
    <lineage>
        <taxon>Bacteria</taxon>
        <taxon>Pseudomonadati</taxon>
        <taxon>Myxococcota</taxon>
        <taxon>Myxococcia</taxon>
        <taxon>Myxococcales</taxon>
        <taxon>Cystobacterineae</taxon>
        <taxon>Archangiaceae</taxon>
        <taxon>Stigmatella</taxon>
    </lineage>
</organism>
<dbReference type="GO" id="GO:0019853">
    <property type="term" value="P:L-ascorbic acid biosynthetic process"/>
    <property type="evidence" value="ECO:0007669"/>
    <property type="project" value="TreeGrafter"/>
</dbReference>
<keyword evidence="3" id="KW-0479">Metal-binding</keyword>
<dbReference type="AlphaFoldDB" id="A0A1H7THY2"/>
<dbReference type="RefSeq" id="WP_075007716.1">
    <property type="nucleotide sequence ID" value="NZ_FOAP01000009.1"/>
</dbReference>
<dbReference type="PANTHER" id="PTHR10907">
    <property type="entry name" value="REGUCALCIN"/>
    <property type="match status" value="1"/>
</dbReference>
<name>A0A1H7THY2_STIAU</name>
<comment type="cofactor">
    <cofactor evidence="3">
        <name>Zn(2+)</name>
        <dbReference type="ChEBI" id="CHEBI:29105"/>
    </cofactor>
    <text evidence="3">Binds 1 divalent metal cation per subunit.</text>
</comment>
<gene>
    <name evidence="5" type="ORF">SAMN05444354_10910</name>
</gene>
<dbReference type="GO" id="GO:0004341">
    <property type="term" value="F:gluconolactonase activity"/>
    <property type="evidence" value="ECO:0007669"/>
    <property type="project" value="TreeGrafter"/>
</dbReference>
<dbReference type="GO" id="GO:0005509">
    <property type="term" value="F:calcium ion binding"/>
    <property type="evidence" value="ECO:0007669"/>
    <property type="project" value="TreeGrafter"/>
</dbReference>
<feature type="binding site" evidence="3">
    <location>
        <position position="156"/>
    </location>
    <ligand>
        <name>a divalent metal cation</name>
        <dbReference type="ChEBI" id="CHEBI:60240"/>
    </ligand>
</feature>
<dbReference type="InterPro" id="IPR011042">
    <property type="entry name" value="6-blade_b-propeller_TolB-like"/>
</dbReference>
<accession>A0A1H7THY2</accession>
<dbReference type="Gene3D" id="2.120.10.30">
    <property type="entry name" value="TolB, C-terminal domain"/>
    <property type="match status" value="1"/>
</dbReference>
<dbReference type="InterPro" id="IPR005511">
    <property type="entry name" value="SMP-30"/>
</dbReference>
<dbReference type="Proteomes" id="UP000182719">
    <property type="component" value="Unassembled WGS sequence"/>
</dbReference>
<dbReference type="SUPFAM" id="SSF63829">
    <property type="entry name" value="Calcium-dependent phosphotriesterase"/>
    <property type="match status" value="1"/>
</dbReference>
<reference evidence="6" key="1">
    <citation type="submission" date="2016-10" db="EMBL/GenBank/DDBJ databases">
        <authorList>
            <person name="Varghese N."/>
            <person name="Submissions S."/>
        </authorList>
    </citation>
    <scope>NUCLEOTIDE SEQUENCE [LARGE SCALE GENOMIC DNA]</scope>
    <source>
        <strain evidence="6">DSM 17044</strain>
    </source>
</reference>
<dbReference type="EMBL" id="FOAP01000009">
    <property type="protein sequence ID" value="SEL84099.1"/>
    <property type="molecule type" value="Genomic_DNA"/>
</dbReference>
<comment type="similarity">
    <text evidence="1">Belongs to the SMP-30/CGR1 family.</text>
</comment>
<keyword evidence="3" id="KW-0862">Zinc</keyword>
<feature type="binding site" evidence="3">
    <location>
        <position position="19"/>
    </location>
    <ligand>
        <name>a divalent metal cation</name>
        <dbReference type="ChEBI" id="CHEBI:60240"/>
    </ligand>
</feature>
<evidence type="ECO:0000256" key="1">
    <source>
        <dbReference type="ARBA" id="ARBA00008853"/>
    </source>
</evidence>
<protein>
    <submittedName>
        <fullName evidence="5">Sugar lactone lactonase YvrE</fullName>
    </submittedName>
</protein>
<feature type="binding site" evidence="3">
    <location>
        <position position="103"/>
    </location>
    <ligand>
        <name>substrate</name>
    </ligand>
</feature>
<feature type="domain" description="SMP-30/Gluconolactonase/LRE-like region" evidence="4">
    <location>
        <begin position="18"/>
        <end position="264"/>
    </location>
</feature>
<evidence type="ECO:0000313" key="5">
    <source>
        <dbReference type="EMBL" id="SEL84099.1"/>
    </source>
</evidence>
<evidence type="ECO:0000256" key="3">
    <source>
        <dbReference type="PIRSR" id="PIRSR605511-2"/>
    </source>
</evidence>
<dbReference type="PRINTS" id="PR01790">
    <property type="entry name" value="SMP30FAMILY"/>
</dbReference>
<sequence length="302" mass="33102">MRGASQVRCVLRAQALNGESPVWDERSGRLFWVCLREPALHAFDPKTGQDTAWKMPAWIGTLGLTPTGAVVALRTGLFEFTEKDGALRFLAPAPFDSRRFTFNDGGLDPRGRLWAGPMYEPLEPGDASSAPRALPFWCYGGEGTWLPGTAPVQTANSLAWSPDGRTMYHSDTPQKTLWASDYDVETGTASNHRVFARTHEGVGPDGASVDRDGFLWCALYGAGKVVRFDPQGRVEREVRMPVQYPTMPAFGGEGLGTIFVTSANHSLSLEERRQRPEEGNLFAFEAPVPGLPGPTFRMPEKG</sequence>
<evidence type="ECO:0000259" key="4">
    <source>
        <dbReference type="Pfam" id="PF08450"/>
    </source>
</evidence>
<proteinExistence type="inferred from homology"/>
<evidence type="ECO:0000256" key="2">
    <source>
        <dbReference type="PIRSR" id="PIRSR605511-1"/>
    </source>
</evidence>
<keyword evidence="6" id="KW-1185">Reference proteome</keyword>
<dbReference type="InterPro" id="IPR013658">
    <property type="entry name" value="SGL"/>
</dbReference>
<dbReference type="PANTHER" id="PTHR10907:SF47">
    <property type="entry name" value="REGUCALCIN"/>
    <property type="match status" value="1"/>
</dbReference>
<feature type="active site" description="Proton donor/acceptor" evidence="2">
    <location>
        <position position="205"/>
    </location>
</feature>
<dbReference type="Pfam" id="PF08450">
    <property type="entry name" value="SGL"/>
    <property type="match status" value="1"/>
</dbReference>